<dbReference type="SUPFAM" id="SSF53756">
    <property type="entry name" value="UDP-Glycosyltransferase/glycogen phosphorylase"/>
    <property type="match status" value="1"/>
</dbReference>
<dbReference type="RefSeq" id="WP_064585175.1">
    <property type="nucleotide sequence ID" value="NZ_CUFN01000005.1"/>
</dbReference>
<dbReference type="AlphaFoldDB" id="A0A060PNX0"/>
<reference evidence="4" key="1">
    <citation type="submission" date="2009-01" db="EMBL/GenBank/DDBJ databases">
        <title>Hot accumulation and evolution of cassette chromosome in Staphylococcus haemolyticus.</title>
        <authorList>
            <person name="Han X."/>
            <person name="Ito T."/>
            <person name="Watanabe S."/>
            <person name="Hoshi S."/>
            <person name="Hiramatsu K."/>
        </authorList>
    </citation>
    <scope>NUCLEOTIDE SEQUENCE</scope>
    <source>
        <strain evidence="4">SH480</strain>
    </source>
</reference>
<accession>A0A060PNX0</accession>
<dbReference type="InterPro" id="IPR001296">
    <property type="entry name" value="Glyco_trans_1"/>
</dbReference>
<keyword evidence="2" id="KW-0808">Transferase</keyword>
<organism evidence="4">
    <name type="scientific">Staphylococcus haemolyticus</name>
    <dbReference type="NCBI Taxonomy" id="1283"/>
    <lineage>
        <taxon>Bacteria</taxon>
        <taxon>Bacillati</taxon>
        <taxon>Bacillota</taxon>
        <taxon>Bacilli</taxon>
        <taxon>Bacillales</taxon>
        <taxon>Staphylococcaceae</taxon>
        <taxon>Staphylococcus</taxon>
    </lineage>
</organism>
<feature type="domain" description="Glycosyl transferase family 1" evidence="3">
    <location>
        <begin position="309"/>
        <end position="470"/>
    </location>
</feature>
<evidence type="ECO:0000259" key="3">
    <source>
        <dbReference type="Pfam" id="PF00534"/>
    </source>
</evidence>
<evidence type="ECO:0000256" key="2">
    <source>
        <dbReference type="ARBA" id="ARBA00022679"/>
    </source>
</evidence>
<protein>
    <recommendedName>
        <fullName evidence="3">Glycosyl transferase family 1 domain-containing protein</fullName>
    </recommendedName>
</protein>
<dbReference type="EMBL" id="AB477967">
    <property type="protein sequence ID" value="BAO96263.1"/>
    <property type="molecule type" value="Genomic_DNA"/>
</dbReference>
<evidence type="ECO:0000256" key="1">
    <source>
        <dbReference type="ARBA" id="ARBA00022676"/>
    </source>
</evidence>
<dbReference type="GO" id="GO:0016757">
    <property type="term" value="F:glycosyltransferase activity"/>
    <property type="evidence" value="ECO:0007669"/>
    <property type="project" value="UniProtKB-KW"/>
</dbReference>
<sequence length="493" mass="57130">MKHVYLVIFDLNIEKGGKTTSLLTRAKTFNDYGIKTDIITFDYKSNYQSIINNLRSIGKLDDKTQVYNQFSFFEKRSLHTLNSNKNINNYYSNIIDNNIPIEIKKNKYEIFSSTSGEKIAVLKYKNNNEDYILDIFDNNNRVKRIYSFTGWIRRIKEFSTNGTFKAETFFNRNGQPFLRRNINPSTQGIEDIYLFSENQHFNNNKELGSYFISNLIEDKSSNIIICDGTGSLNKVINTTHLHVQKYAVMHTTHKTPTGKIKKVEENVLNNSKNLTGIVFLTQDYIDDVKEEYNIKNAYLIPNFIKEIPENYEASPKKIIGCISRLSAGKGFDLLIEVAKLVSKEDSEIEFHIYGEGDYKEKIIEMIKDNHLENTFKLYGYTIHPYETLRNFRCVISTSQSEVQSLSMIEGMLAGKPIIAFDIKYGPSQFIFNNQNGYLIPNKDVQSMADAVLDIMHDTNKYIKFGEESREIVLQEFNPSNIVNQWLKLFNDNL</sequence>
<name>A0A060PNX0_STAHA</name>
<evidence type="ECO:0000313" key="4">
    <source>
        <dbReference type="EMBL" id="BAO96263.1"/>
    </source>
</evidence>
<dbReference type="Gene3D" id="3.40.50.2000">
    <property type="entry name" value="Glycogen Phosphorylase B"/>
    <property type="match status" value="3"/>
</dbReference>
<keyword evidence="1" id="KW-0328">Glycosyltransferase</keyword>
<dbReference type="PANTHER" id="PTHR12526:SF629">
    <property type="entry name" value="TEICHURONIC ACID BIOSYNTHESIS GLYCOSYLTRANSFERASE TUAH-RELATED"/>
    <property type="match status" value="1"/>
</dbReference>
<proteinExistence type="predicted"/>
<dbReference type="PANTHER" id="PTHR12526">
    <property type="entry name" value="GLYCOSYLTRANSFERASE"/>
    <property type="match status" value="1"/>
</dbReference>
<dbReference type="Pfam" id="PF00534">
    <property type="entry name" value="Glycos_transf_1"/>
    <property type="match status" value="1"/>
</dbReference>